<dbReference type="OrthoDB" id="1096383at2"/>
<dbReference type="GO" id="GO:0003755">
    <property type="term" value="F:peptidyl-prolyl cis-trans isomerase activity"/>
    <property type="evidence" value="ECO:0007669"/>
    <property type="project" value="InterPro"/>
</dbReference>
<accession>A0A1M7JVM2</accession>
<dbReference type="PROSITE" id="PS51257">
    <property type="entry name" value="PROKAR_LIPOPROTEIN"/>
    <property type="match status" value="1"/>
</dbReference>
<gene>
    <name evidence="1" type="ORF">SAMN04488494_2183</name>
</gene>
<dbReference type="Pfam" id="PF16109">
    <property type="entry name" value="DUF4827"/>
    <property type="match status" value="1"/>
</dbReference>
<dbReference type="InterPro" id="IPR032252">
    <property type="entry name" value="DUF4827"/>
</dbReference>
<dbReference type="Gene3D" id="3.10.50.40">
    <property type="match status" value="1"/>
</dbReference>
<organism evidence="1 2">
    <name type="scientific">Xylanibacter ruminicola</name>
    <name type="common">Prevotella ruminicola</name>
    <dbReference type="NCBI Taxonomy" id="839"/>
    <lineage>
        <taxon>Bacteria</taxon>
        <taxon>Pseudomonadati</taxon>
        <taxon>Bacteroidota</taxon>
        <taxon>Bacteroidia</taxon>
        <taxon>Bacteroidales</taxon>
        <taxon>Prevotellaceae</taxon>
        <taxon>Xylanibacter</taxon>
    </lineage>
</organism>
<sequence length="215" mass="23902">MKKILFIMIAMAAVLSSCNDYETYGDKKEKERNAIAKFISDRSIVVISEDQFNQQGFTTDTVKNQYVKLDKSGVYMQIVRPGCGTQLQDGESTRLVARFAEYNILEDTTTICNNDPSIVYGNISVVTLPDIISVSRSGSSFTASFESGLMYKAYSSASVPSGWLVPLTYVKVGRPQSLTDECAKVRLIVPHSQGHATASSYVTPYYYELTFQRES</sequence>
<dbReference type="RefSeq" id="WP_073045440.1">
    <property type="nucleotide sequence ID" value="NZ_FRCJ01000004.1"/>
</dbReference>
<evidence type="ECO:0000313" key="1">
    <source>
        <dbReference type="EMBL" id="SHM57044.1"/>
    </source>
</evidence>
<reference evidence="1 2" key="1">
    <citation type="submission" date="2016-11" db="EMBL/GenBank/DDBJ databases">
        <authorList>
            <person name="Jaros S."/>
            <person name="Januszkiewicz K."/>
            <person name="Wedrychowicz H."/>
        </authorList>
    </citation>
    <scope>NUCLEOTIDE SEQUENCE [LARGE SCALE GENOMIC DNA]</scope>
    <source>
        <strain evidence="1 2">BPI-34</strain>
    </source>
</reference>
<dbReference type="InterPro" id="IPR046357">
    <property type="entry name" value="PPIase_dom_sf"/>
</dbReference>
<dbReference type="AlphaFoldDB" id="A0A1M7JVM2"/>
<evidence type="ECO:0000313" key="2">
    <source>
        <dbReference type="Proteomes" id="UP000184280"/>
    </source>
</evidence>
<evidence type="ECO:0008006" key="3">
    <source>
        <dbReference type="Google" id="ProtNLM"/>
    </source>
</evidence>
<name>A0A1M7JVM2_XYLRU</name>
<dbReference type="Proteomes" id="UP000184280">
    <property type="component" value="Unassembled WGS sequence"/>
</dbReference>
<dbReference type="EMBL" id="FRCJ01000004">
    <property type="protein sequence ID" value="SHM57044.1"/>
    <property type="molecule type" value="Genomic_DNA"/>
</dbReference>
<protein>
    <recommendedName>
        <fullName evidence="3">Lipoprotein</fullName>
    </recommendedName>
</protein>
<proteinExistence type="predicted"/>